<name>A0A0M3J2Y6_ANISI</name>
<dbReference type="OrthoDB" id="5869899at2759"/>
<feature type="transmembrane region" description="Helical" evidence="1">
    <location>
        <begin position="233"/>
        <end position="263"/>
    </location>
</feature>
<evidence type="ECO:0000313" key="5">
    <source>
        <dbReference type="WBParaSite" id="ASIM_0000189801-mRNA-1"/>
    </source>
</evidence>
<accession>A0A0M3J2Y6</accession>
<keyword evidence="1" id="KW-0472">Membrane</keyword>
<feature type="transmembrane region" description="Helical" evidence="1">
    <location>
        <begin position="65"/>
        <end position="91"/>
    </location>
</feature>
<keyword evidence="1" id="KW-0812">Transmembrane</keyword>
<dbReference type="EMBL" id="UYRR01002044">
    <property type="protein sequence ID" value="VDK19226.1"/>
    <property type="molecule type" value="Genomic_DNA"/>
</dbReference>
<reference evidence="3 4" key="2">
    <citation type="submission" date="2018-11" db="EMBL/GenBank/DDBJ databases">
        <authorList>
            <consortium name="Pathogen Informatics"/>
        </authorList>
    </citation>
    <scope>NUCLEOTIDE SEQUENCE [LARGE SCALE GENOMIC DNA]</scope>
</reference>
<dbReference type="AlphaFoldDB" id="A0A0M3J2Y6"/>
<protein>
    <submittedName>
        <fullName evidence="5">PIEZO domain-containing protein</fullName>
    </submittedName>
</protein>
<feature type="domain" description="Piezo TM25-28" evidence="2">
    <location>
        <begin position="203"/>
        <end position="329"/>
    </location>
</feature>
<evidence type="ECO:0000259" key="2">
    <source>
        <dbReference type="Pfam" id="PF15917"/>
    </source>
</evidence>
<evidence type="ECO:0000256" key="1">
    <source>
        <dbReference type="SAM" id="Phobius"/>
    </source>
</evidence>
<proteinExistence type="predicted"/>
<dbReference type="GO" id="GO:0016020">
    <property type="term" value="C:membrane"/>
    <property type="evidence" value="ECO:0007669"/>
    <property type="project" value="InterPro"/>
</dbReference>
<feature type="transmembrane region" description="Helical" evidence="1">
    <location>
        <begin position="284"/>
        <end position="309"/>
    </location>
</feature>
<sequence length="350" mass="41358">MALIALSIQAIVIYRQRHKRSRVNATIPKRGIVFEDFDYKDWDASLVNACKFAFNYTFYRFGLEISMIMMAVVAWVRMDLIGTLTLIWLIVFVCISRNASRRIWPLFLIYLAVLLPLQYQFCSKQVAEYPWSHWLSNSIQNENFVLWLDLASYRIHPNPYNTIADFFLLLIVSCQQYAFYAEYHNFYSIGDNESVYKTKDYNIAANNPHYDFITHQRSFVDVLKLAIFNYGHWATLVMVLIAGLGGVSLFALGYIVLAFWLLWQGNALYIRKRYEVTLRRWKILLIYIVLTMFCKVILQVVGCAFIHLLKEYHLCYIRQLFSIVCVNKALDGTENYYFDGRWFLIIYFLL</sequence>
<keyword evidence="1" id="KW-1133">Transmembrane helix</keyword>
<keyword evidence="4" id="KW-1185">Reference proteome</keyword>
<dbReference type="WBParaSite" id="ASIM_0000189801-mRNA-1">
    <property type="protein sequence ID" value="ASIM_0000189801-mRNA-1"/>
    <property type="gene ID" value="ASIM_0000189801"/>
</dbReference>
<dbReference type="Proteomes" id="UP000267096">
    <property type="component" value="Unassembled WGS sequence"/>
</dbReference>
<gene>
    <name evidence="3" type="ORF">ASIM_LOCUS1770</name>
</gene>
<evidence type="ECO:0000313" key="3">
    <source>
        <dbReference type="EMBL" id="VDK19226.1"/>
    </source>
</evidence>
<dbReference type="Pfam" id="PF15917">
    <property type="entry name" value="Piezo_TM25-28"/>
    <property type="match status" value="1"/>
</dbReference>
<dbReference type="PANTHER" id="PTHR47049">
    <property type="entry name" value="PIEZO-TYPE MECHANOSENSITIVE ION CHANNEL HOMOLOG"/>
    <property type="match status" value="1"/>
</dbReference>
<dbReference type="InterPro" id="IPR031805">
    <property type="entry name" value="Piezo_TM25-28"/>
</dbReference>
<dbReference type="InterPro" id="IPR027272">
    <property type="entry name" value="Piezo"/>
</dbReference>
<evidence type="ECO:0000313" key="4">
    <source>
        <dbReference type="Proteomes" id="UP000267096"/>
    </source>
</evidence>
<feature type="transmembrane region" description="Helical" evidence="1">
    <location>
        <begin position="103"/>
        <end position="121"/>
    </location>
</feature>
<dbReference type="GO" id="GO:0008381">
    <property type="term" value="F:mechanosensitive monoatomic ion channel activity"/>
    <property type="evidence" value="ECO:0007669"/>
    <property type="project" value="InterPro"/>
</dbReference>
<organism evidence="5">
    <name type="scientific">Anisakis simplex</name>
    <name type="common">Herring worm</name>
    <dbReference type="NCBI Taxonomy" id="6269"/>
    <lineage>
        <taxon>Eukaryota</taxon>
        <taxon>Metazoa</taxon>
        <taxon>Ecdysozoa</taxon>
        <taxon>Nematoda</taxon>
        <taxon>Chromadorea</taxon>
        <taxon>Rhabditida</taxon>
        <taxon>Spirurina</taxon>
        <taxon>Ascaridomorpha</taxon>
        <taxon>Ascaridoidea</taxon>
        <taxon>Anisakidae</taxon>
        <taxon>Anisakis</taxon>
        <taxon>Anisakis simplex complex</taxon>
    </lineage>
</organism>
<reference evidence="5" key="1">
    <citation type="submission" date="2017-02" db="UniProtKB">
        <authorList>
            <consortium name="WormBaseParasite"/>
        </authorList>
    </citation>
    <scope>IDENTIFICATION</scope>
</reference>
<dbReference type="PANTHER" id="PTHR47049:SF2">
    <property type="entry name" value="PIEZO-TYPE MECHANOSENSITIVE ION CHANNEL HOMOLOG"/>
    <property type="match status" value="1"/>
</dbReference>